<dbReference type="Gene3D" id="1.10.8.1220">
    <property type="match status" value="1"/>
</dbReference>
<evidence type="ECO:0000256" key="10">
    <source>
        <dbReference type="ARBA" id="ARBA00023175"/>
    </source>
</evidence>
<dbReference type="Pfam" id="PF18199">
    <property type="entry name" value="Dynein_C"/>
    <property type="match status" value="1"/>
</dbReference>
<keyword evidence="5" id="KW-0547">Nucleotide-binding</keyword>
<feature type="region of interest" description="Disordered" evidence="14">
    <location>
        <begin position="2018"/>
        <end position="2048"/>
    </location>
</feature>
<dbReference type="Pfam" id="PF03028">
    <property type="entry name" value="Dynein_heavy"/>
    <property type="match status" value="1"/>
</dbReference>
<dbReference type="InterPro" id="IPR027417">
    <property type="entry name" value="P-loop_NTPase"/>
</dbReference>
<feature type="domain" description="Dynein heavy chain hydrolytic ATP-binding dynein motor region" evidence="17">
    <location>
        <begin position="1071"/>
        <end position="1396"/>
    </location>
</feature>
<evidence type="ECO:0000259" key="17">
    <source>
        <dbReference type="Pfam" id="PF12774"/>
    </source>
</evidence>
<dbReference type="PANTHER" id="PTHR22878:SF63">
    <property type="entry name" value="DYNEIN AXONEMAL HEAVY CHAIN 10"/>
    <property type="match status" value="1"/>
</dbReference>
<dbReference type="Pfam" id="PF17857">
    <property type="entry name" value="AAA_lid_1"/>
    <property type="match status" value="1"/>
</dbReference>
<dbReference type="Pfam" id="PF12777">
    <property type="entry name" value="MT"/>
    <property type="match status" value="1"/>
</dbReference>
<feature type="coiled-coil region" evidence="13">
    <location>
        <begin position="2597"/>
        <end position="2645"/>
    </location>
</feature>
<dbReference type="Gene3D" id="3.40.50.300">
    <property type="entry name" value="P-loop containing nucleotide triphosphate hydrolases"/>
    <property type="match status" value="6"/>
</dbReference>
<protein>
    <submittedName>
        <fullName evidence="25">Uncharacterized protein</fullName>
    </submittedName>
</protein>
<dbReference type="InterPro" id="IPR041589">
    <property type="entry name" value="DNAH3_AAA_lid_1"/>
</dbReference>
<feature type="domain" description="Dynein heavy chain AAA lid" evidence="23">
    <location>
        <begin position="3353"/>
        <end position="3499"/>
    </location>
</feature>
<name>A0ABQ7Q7W1_PLUXY</name>
<comment type="subcellular location">
    <subcellularLocation>
        <location evidence="1">Cytoplasm</location>
        <location evidence="1">Cytoskeleton</location>
        <location evidence="1">Cilium axoneme</location>
    </subcellularLocation>
</comment>
<evidence type="ECO:0000259" key="16">
    <source>
        <dbReference type="Pfam" id="PF08393"/>
    </source>
</evidence>
<dbReference type="EMBL" id="JAHIBW010000019">
    <property type="protein sequence ID" value="KAG7301327.1"/>
    <property type="molecule type" value="Genomic_DNA"/>
</dbReference>
<dbReference type="InterPro" id="IPR024743">
    <property type="entry name" value="Dynein_HC_stalk"/>
</dbReference>
<keyword evidence="4" id="KW-0493">Microtubule</keyword>
<dbReference type="Gene3D" id="1.10.8.710">
    <property type="match status" value="1"/>
</dbReference>
<organism evidence="25 26">
    <name type="scientific">Plutella xylostella</name>
    <name type="common">Diamondback moth</name>
    <name type="synonym">Plutella maculipennis</name>
    <dbReference type="NCBI Taxonomy" id="51655"/>
    <lineage>
        <taxon>Eukaryota</taxon>
        <taxon>Metazoa</taxon>
        <taxon>Ecdysozoa</taxon>
        <taxon>Arthropoda</taxon>
        <taxon>Hexapoda</taxon>
        <taxon>Insecta</taxon>
        <taxon>Pterygota</taxon>
        <taxon>Neoptera</taxon>
        <taxon>Endopterygota</taxon>
        <taxon>Lepidoptera</taxon>
        <taxon>Glossata</taxon>
        <taxon>Ditrysia</taxon>
        <taxon>Yponomeutoidea</taxon>
        <taxon>Plutellidae</taxon>
        <taxon>Plutella</taxon>
    </lineage>
</organism>
<accession>A0ABQ7Q7W1</accession>
<dbReference type="Gene3D" id="3.10.490.20">
    <property type="match status" value="1"/>
</dbReference>
<dbReference type="Gene3D" id="1.20.920.30">
    <property type="match status" value="1"/>
</dbReference>
<dbReference type="Proteomes" id="UP000823941">
    <property type="component" value="Chromosome 19"/>
</dbReference>
<dbReference type="InterPro" id="IPR041466">
    <property type="entry name" value="Dynein_AAA5_ext"/>
</dbReference>
<dbReference type="Pfam" id="PF12775">
    <property type="entry name" value="AAA_7"/>
    <property type="match status" value="1"/>
</dbReference>
<feature type="compositionally biased region" description="Acidic residues" evidence="14">
    <location>
        <begin position="2035"/>
        <end position="2048"/>
    </location>
</feature>
<dbReference type="Gene3D" id="1.10.287.2620">
    <property type="match status" value="1"/>
</dbReference>
<evidence type="ECO:0000256" key="13">
    <source>
        <dbReference type="SAM" id="Coils"/>
    </source>
</evidence>
<evidence type="ECO:0000256" key="2">
    <source>
        <dbReference type="ARBA" id="ARBA00008887"/>
    </source>
</evidence>
<evidence type="ECO:0000313" key="25">
    <source>
        <dbReference type="EMBL" id="KAG7301327.1"/>
    </source>
</evidence>
<evidence type="ECO:0000259" key="20">
    <source>
        <dbReference type="Pfam" id="PF12781"/>
    </source>
</evidence>
<feature type="domain" description="Dynein heavy chain coiled coil stalk" evidence="18">
    <location>
        <begin position="2382"/>
        <end position="2715"/>
    </location>
</feature>
<keyword evidence="6" id="KW-0067">ATP-binding</keyword>
<proteinExistence type="inferred from homology"/>
<dbReference type="InterPro" id="IPR041658">
    <property type="entry name" value="AAA_lid_11"/>
</dbReference>
<gene>
    <name evidence="25" type="ORF">JYU34_014257</name>
</gene>
<keyword evidence="12" id="KW-0966">Cell projection</keyword>
<evidence type="ECO:0000256" key="6">
    <source>
        <dbReference type="ARBA" id="ARBA00022840"/>
    </source>
</evidence>
<evidence type="ECO:0000259" key="18">
    <source>
        <dbReference type="Pfam" id="PF12777"/>
    </source>
</evidence>
<feature type="domain" description="Dynein heavy chain region D6 P-loop" evidence="15">
    <location>
        <begin position="3210"/>
        <end position="3322"/>
    </location>
</feature>
<evidence type="ECO:0000259" key="15">
    <source>
        <dbReference type="Pfam" id="PF03028"/>
    </source>
</evidence>
<dbReference type="Gene3D" id="6.10.140.1060">
    <property type="match status" value="1"/>
</dbReference>
<comment type="similarity">
    <text evidence="2">Belongs to the dynein heavy chain family.</text>
</comment>
<evidence type="ECO:0000259" key="23">
    <source>
        <dbReference type="Pfam" id="PF18198"/>
    </source>
</evidence>
<evidence type="ECO:0000256" key="3">
    <source>
        <dbReference type="ARBA" id="ARBA00022490"/>
    </source>
</evidence>
<evidence type="ECO:0000313" key="26">
    <source>
        <dbReference type="Proteomes" id="UP000823941"/>
    </source>
</evidence>
<feature type="domain" description="Dynein heavy chain 3 AAA+ lid" evidence="22">
    <location>
        <begin position="1910"/>
        <end position="1993"/>
    </location>
</feature>
<evidence type="ECO:0000256" key="4">
    <source>
        <dbReference type="ARBA" id="ARBA00022701"/>
    </source>
</evidence>
<dbReference type="Gene3D" id="1.20.1270.280">
    <property type="match status" value="1"/>
</dbReference>
<feature type="domain" description="Dynein heavy chain AAA 5 extension" evidence="21">
    <location>
        <begin position="1553"/>
        <end position="1692"/>
    </location>
</feature>
<dbReference type="InterPro" id="IPR004273">
    <property type="entry name" value="Dynein_heavy_D6_P-loop"/>
</dbReference>
<dbReference type="InterPro" id="IPR042228">
    <property type="entry name" value="Dynein_linker_3"/>
</dbReference>
<evidence type="ECO:0000256" key="11">
    <source>
        <dbReference type="ARBA" id="ARBA00023212"/>
    </source>
</evidence>
<feature type="domain" description="Dynein heavy chain ATP-binding dynein motor region" evidence="20">
    <location>
        <begin position="2743"/>
        <end position="2963"/>
    </location>
</feature>
<dbReference type="PANTHER" id="PTHR22878">
    <property type="entry name" value="DYNEIN HEAVY CHAIN 6, AXONEMAL-LIKE-RELATED"/>
    <property type="match status" value="1"/>
</dbReference>
<dbReference type="Gene3D" id="1.20.920.20">
    <property type="match status" value="1"/>
</dbReference>
<dbReference type="Gene3D" id="3.20.180.20">
    <property type="entry name" value="Dynein heavy chain, N-terminal domain 2"/>
    <property type="match status" value="1"/>
</dbReference>
<evidence type="ECO:0000256" key="5">
    <source>
        <dbReference type="ARBA" id="ARBA00022741"/>
    </source>
</evidence>
<dbReference type="Pfam" id="PF18198">
    <property type="entry name" value="AAA_lid_11"/>
    <property type="match status" value="1"/>
</dbReference>
<evidence type="ECO:0000256" key="7">
    <source>
        <dbReference type="ARBA" id="ARBA00023017"/>
    </source>
</evidence>
<dbReference type="InterPro" id="IPR042219">
    <property type="entry name" value="AAA_lid_11_sf"/>
</dbReference>
<evidence type="ECO:0000256" key="14">
    <source>
        <dbReference type="SAM" id="MobiDB-lite"/>
    </source>
</evidence>
<dbReference type="Pfam" id="PF17852">
    <property type="entry name" value="Dynein_AAA_lid"/>
    <property type="match status" value="1"/>
</dbReference>
<dbReference type="Gene3D" id="1.20.140.100">
    <property type="entry name" value="Dynein heavy chain, N-terminal domain 2"/>
    <property type="match status" value="1"/>
</dbReference>
<dbReference type="InterPro" id="IPR035699">
    <property type="entry name" value="AAA_6"/>
</dbReference>
<keyword evidence="11" id="KW-0206">Cytoskeleton</keyword>
<feature type="coiled-coil region" evidence="13">
    <location>
        <begin position="2384"/>
        <end position="2432"/>
    </location>
</feature>
<evidence type="ECO:0000256" key="1">
    <source>
        <dbReference type="ARBA" id="ARBA00004430"/>
    </source>
</evidence>
<dbReference type="InterPro" id="IPR024317">
    <property type="entry name" value="Dynein_heavy_chain_D4_dom"/>
</dbReference>
<dbReference type="InterPro" id="IPR042222">
    <property type="entry name" value="Dynein_2_N"/>
</dbReference>
<evidence type="ECO:0000259" key="19">
    <source>
        <dbReference type="Pfam" id="PF12780"/>
    </source>
</evidence>
<dbReference type="Pfam" id="PF12781">
    <property type="entry name" value="AAA_9"/>
    <property type="match status" value="1"/>
</dbReference>
<reference evidence="25 26" key="1">
    <citation type="submission" date="2021-06" db="EMBL/GenBank/DDBJ databases">
        <title>A haploid diamondback moth (Plutella xylostella L.) genome assembly resolves 31 chromosomes and identifies a diamide resistance mutation.</title>
        <authorList>
            <person name="Ward C.M."/>
            <person name="Perry K.D."/>
            <person name="Baker G."/>
            <person name="Powis K."/>
            <person name="Heckel D.G."/>
            <person name="Baxter S.W."/>
        </authorList>
    </citation>
    <scope>NUCLEOTIDE SEQUENCE [LARGE SCALE GENOMIC DNA]</scope>
    <source>
        <strain evidence="25 26">LV</strain>
        <tissue evidence="25">Single pupa</tissue>
    </source>
</reference>
<dbReference type="Gene3D" id="1.10.8.720">
    <property type="entry name" value="Region D6 of dynein motor"/>
    <property type="match status" value="1"/>
</dbReference>
<evidence type="ECO:0000256" key="8">
    <source>
        <dbReference type="ARBA" id="ARBA00023054"/>
    </source>
</evidence>
<feature type="domain" description="Dynein heavy chain C-terminal" evidence="24">
    <location>
        <begin position="3508"/>
        <end position="3803"/>
    </location>
</feature>
<sequence length="3807" mass="433797">MTIIASLCILKPQFPTPIHNQQQLAGVNSLEAVYQQLKMVEKDIRFLVDQIERFDLYPVVKPQDYVDPDTGEPDDTWLYPCKTYFAELAAERLSRSALLARMYSSILATLLKLEHLMLGGSSGRAPGMAAYYSHEETTLFHALIRFTLENLQQFQAQLGGTAALFQVDATLAPPDVAARPAARELCNIVTHDVKHFLNRLTVFPRWMKGTCLACPPQRISEATGNEYFTFSYFEDVLRVMAINDITVLIQDTIYRLTQDINTYVQKWQKYQHLWAYDKNLSCEKYVQKYDQITKYDEKFFFFEDIIEDLNEHVKFVDIGAVRVNLREIIKQIQGHAMEWKTILGECIVNKTRASMQELRNEIDSLRHDMNINIKGLEDFKLVMATIALVQRATVAAEVRYRHMQEVFNMLRHHGIEVSDEDIEFANSLEAAWGKIYQTSLFRGRTLEQTKDKFSKLNVIEIADFLREIDEFVERFDTAGPGTVGEDMDRGLLLMEEYLKQFDEIEARKKVLQAAEQLFDNPLADFSTFNRAKSDFLAMDQVYKIYKAQRNAREVWARTLWVNLNPQALVDGIEQFFKEFRKLPKVIRQTPTGVMLDMKLKQFKSVVPLMVSLKNEAMRERHWKILMEKTGKEFDMSAERFTLENMFSMELHKYQDVAEEIVNHAIKELAIERGVKDIQDTWAAINFTVAVHSRKGSDRGFTLAPCDDIMTKLDDDCMSLQSMAASQFIGPFFPVVQKWEQTLSLISEVIEEWLSTQRKWLYLEGIFVGSDIRTQLPDAAKKFDDIDRSFRKIMADTAKRLNVVDCCTIPGRLDEFIHLGIGLQKCQKSLNDYLDTKRRVFPRFFFISTDELLSILGSSECSCVQDHMIKMFDNIKALDLYVDHNNRPVAAKMISAEGEVMEFRNVVYTEGRVEDWMNLVLIEMRNTNRFITKKAIFYYGRNWKVPRTEWILEYQGMVCLAANGVWWTAETEEALSRSSAGDARAVKTHLQNLNEQLDALVVKVRQELSANDRLKFRTITTIDVHARDIIEEFVRDNVTDAAQFPWESQLRFYWLKSRDGLWVKQCTGIFEYGYEYMGLNGRLVITPLTDRIYLTLTQALTMQLGGAPAGPAGTGKTETVKDLAKALGLLCIVTNCGEGIDQVAVGRNLGGLCQCGAWGCFDEFNRIHVSALSVVSAQLQCIRHALLAKRTVFTFEGQEIVLDNKVGIFITMNPGYAGRTELPESVKALFRPAVCIMPDLRQICVISLFSDGFLTAKVLAKKMTVLYSFAKQQLSQQSHYDWGLRALTAVLRAAGRLRREGSGEEAELLMRALRDMNHPKFVYEDVPLFLGLLKDLFPGLECPRVGYPDFNAAVADVLTNDGYILLDHQIDKVVQLYETMMSRHCTMLVGPTGGGKTLVLTTLVKAQSNLGLPTKLTVVNPKACSVIELYGVLDPVTRDWTDGLYSKIFREMNRPAEPNERRYHLFDGDVDALWIENMNSVMDDNKLLTLANGERIRLASYCALLFEVGDLDYASPATVSRAGMVYVDPKDLGYMPYWERWLRGRTNEEEREQLQRLFEHYVPGAINYILLGLFGLQQQTPLKTIVPQTPLNLVVQLCYMISGLLPNRDDTNEEIDPSVVECVFMVSMYNSLGAAIVDDGRLDFDQYIKKACPMLLVDDSPEKKATTRHFPMTFPTLYDYCLELEDKTWAAWDWLVPEYVHDRDLPFPATLVPTVDTLRVTWLLAIMETVERPVLLVGDTGSSKTAIITNYLRGLPADRYLVQQMNFSSRTSSLDVQRTLESVVEKRTKDVYGPPVGKKMMVFIDDMNMPIVDTYGTQQPIALLKLLFERKGFYDRGKDLNWKNIKDMGFLAAMGKAGGGRNDVDPRFISMFSTFNLQFPSESTLSHIYTCILRGHFSIFTDEVQEIVDKLVQMTLDLYKILIAELPPTPAKFHYIFNLRDLSRIAHGLTLTCPSLFTEVRAVVRCWRNEFTRVVCDRLISDADHELMSAHVYTLVTQYFPEQEPVVLAETVLPEEYLDGEEEGAEGETVKGSEPELLEDLDVGGEEEGEEERIITLEEYVFRDPLLFGDYRNALDEEETRYYEDLLDYEAVYFLFQEILDEYIERLGKKISIVLFEDCLEHLTRATRLLRMRRAHAMLVGVGGGGKKSIARLAAFAAGCEMFEIVVTRNYSENSFREDLKRLYYQLGLEDKKTCFLFTASQILEESFLEYINSILLVGIPPALFSDEERDAVVGGARAQCVQAGLGQSKDAVWQYFVNKCCDNLHVVLTMSPSGDVLRNRCRSFPGLVNNTTIDWMFPWPKQALLAVANVFLANVDKIPDEFRPIIVEHVVHVHLSVSQYTEQFLLRLRRRNYVTPTHYMDYLTNYVALLNEKDAYIVAMCERLKGGLSKIAEANIQLEDLNAKLAEQKVIVEEQTKECELLLKEISTATDAAVSKQQVAAVKQVEITAQSAEIGVEKASAEETLAAAMPALEAARLALADLEKADITEIRSFASPPEAVQVVCECVAILRGVKDISWKGAKGIMADPNFLRTLQEMNCDLITQKQVKDVKAHMKKSKKLDTMQQISKAGYGLLKFVQAVLGYCAVYREVKPKKERVEQLEKEYQEAVNYLNTLNREIARLQKTLDKLNEKYNTAMLRRQELQEETDIMMRRLIAADKLMSGLASEQKRWTEELEAFYVEQSRLIGNCLLAASFLSYAGPFSFSFRQTMIYEDWLGDILERGIPLTEPYTLEKNLTNEVEISNWNSQGLPPDELSVQNGVLTARAARCPLCVDPQTQALAWIKRREAKNNLKVLSFNEPSFVRQLEMALKYGLPVLFQDVGEYIDPVIDNVLEKNVKTEAGRTFVMLGSLEVDYDPNFRMYLTTKLANPQLNPATYAKALVINYTVTVQGLEDQLLSVVVRHERSDLEEQRESLIVETSANTALLRALEESLLRELAACTGNMLDNVDLVDTLENTKTKAAEVIEKLAIAAATTRELEGLRDGYRPVARRGAILFFVLSDMAGVNSMYQYSLTSYLDVFTYALRKAMPNVILMRRLRNIIDMLTKNVYDYGCTGIFERHKLLFSFQMAIKLEQSEDRVSQAQLDFFIKGNVSLEKPTQANPSTWISTQGWHDIMKLSTDFQETFAALPDHISRNMEAWQKWADSDTPESNTIPDEYLDRMDPFELLMLLRCFRVDRIYRALTHYITVTMGEEYITPPVVSFDMIFEQSTPFTPVVLILSAGSDPTAEVMALAARCGVGGGALQYLSLGQGQEKIALNLLESAITHGQWLILQNCHLLVEFMAEVEKQLELMEKPHPEYRLWLTTDPTPTFPIGVLQRSLKVVTEPPNGLKLNLRNTYFKLPARALDQCAHPMYKKLVYVLAFFHAVVQERRKYGKIGWNISYDFSESDFTVCLQILQTYLDRCHEARGPIPWATLRFLFGEVMYGGRVIDDFDRRVVRTYMEEYLGDFLLDRFQPFSFYHDQATRYVIPPDAERDDYIEYIEQLPLANSPRVFGLHANAEVGYSSGAARALWARLVLLQPVISEAPGAISRESMIDAIAGDILDRLPPPTDVRRVRRTHEMHVTPTLVVLLQELERFNRLIAKMHSTLTLLRKALAGEIGMDSALDDVASSLYNGQLPASWRALAPETCKGLGSWMDHFSERTKQYTDWSEMEEPMVMWLAGLHVPGSYLSARAQAASRAHAWPLDRAAHSTSITDARHADDIEERVATGCYVRGLYLEGARWDAAARCLRPSHPKVLVTELPIMHVLPVEAHKLKLQNTLHTPVYVTSSRRNAMGQGLVFEADLATTEHYSHWVLQAVCLIMNTDD</sequence>
<keyword evidence="8 13" id="KW-0175">Coiled coil</keyword>
<dbReference type="Gene3D" id="1.20.58.1120">
    <property type="match status" value="1"/>
</dbReference>
<dbReference type="Pfam" id="PF12780">
    <property type="entry name" value="AAA_8"/>
    <property type="match status" value="1"/>
</dbReference>
<keyword evidence="10" id="KW-0505">Motor protein</keyword>
<dbReference type="InterPro" id="IPR035706">
    <property type="entry name" value="AAA_9"/>
</dbReference>
<evidence type="ECO:0000256" key="9">
    <source>
        <dbReference type="ARBA" id="ARBA00023069"/>
    </source>
</evidence>
<dbReference type="InterPro" id="IPR041228">
    <property type="entry name" value="Dynein_C"/>
</dbReference>
<keyword evidence="9" id="KW-0969">Cilium</keyword>
<dbReference type="InterPro" id="IPR013602">
    <property type="entry name" value="Dynein_heavy_linker"/>
</dbReference>
<dbReference type="InterPro" id="IPR026983">
    <property type="entry name" value="DHC"/>
</dbReference>
<evidence type="ECO:0000259" key="22">
    <source>
        <dbReference type="Pfam" id="PF17857"/>
    </source>
</evidence>
<evidence type="ECO:0000259" key="21">
    <source>
        <dbReference type="Pfam" id="PF17852"/>
    </source>
</evidence>
<feature type="coiled-coil region" evidence="13">
    <location>
        <begin position="982"/>
        <end position="1009"/>
    </location>
</feature>
<dbReference type="SUPFAM" id="SSF52540">
    <property type="entry name" value="P-loop containing nucleoside triphosphate hydrolases"/>
    <property type="match status" value="4"/>
</dbReference>
<keyword evidence="3" id="KW-0963">Cytoplasm</keyword>
<dbReference type="InterPro" id="IPR043160">
    <property type="entry name" value="Dynein_C_barrel"/>
</dbReference>
<keyword evidence="7" id="KW-0243">Dynein</keyword>
<keyword evidence="26" id="KW-1185">Reference proteome</keyword>
<dbReference type="InterPro" id="IPR043157">
    <property type="entry name" value="Dynein_AAA1S"/>
</dbReference>
<evidence type="ECO:0000256" key="12">
    <source>
        <dbReference type="ARBA" id="ARBA00023273"/>
    </source>
</evidence>
<feature type="domain" description="Dynein heavy chain AAA module D4" evidence="19">
    <location>
        <begin position="2110"/>
        <end position="2369"/>
    </location>
</feature>
<dbReference type="Pfam" id="PF12774">
    <property type="entry name" value="AAA_6"/>
    <property type="match status" value="1"/>
</dbReference>
<comment type="caution">
    <text evidence="25">The sequence shown here is derived from an EMBL/GenBank/DDBJ whole genome shotgun (WGS) entry which is preliminary data.</text>
</comment>
<evidence type="ECO:0000259" key="24">
    <source>
        <dbReference type="Pfam" id="PF18199"/>
    </source>
</evidence>
<feature type="domain" description="Dynein heavy chain linker" evidence="16">
    <location>
        <begin position="530"/>
        <end position="934"/>
    </location>
</feature>
<dbReference type="Pfam" id="PF08393">
    <property type="entry name" value="DHC_N2"/>
    <property type="match status" value="1"/>
</dbReference>